<dbReference type="RefSeq" id="XP_053024774.1">
    <property type="nucleotide sequence ID" value="XM_053160840.1"/>
</dbReference>
<evidence type="ECO:0000256" key="1">
    <source>
        <dbReference type="SAM" id="Coils"/>
    </source>
</evidence>
<dbReference type="Proteomes" id="UP001164743">
    <property type="component" value="Chromosome 10A"/>
</dbReference>
<accession>A0ABY7CV88</accession>
<dbReference type="GeneID" id="77801735"/>
<evidence type="ECO:0000313" key="3">
    <source>
        <dbReference type="EMBL" id="WAQ89219.1"/>
    </source>
</evidence>
<dbReference type="EMBL" id="CP110430">
    <property type="protein sequence ID" value="WAQ89219.1"/>
    <property type="molecule type" value="Genomic_DNA"/>
</dbReference>
<proteinExistence type="predicted"/>
<feature type="compositionally biased region" description="Low complexity" evidence="2">
    <location>
        <begin position="200"/>
        <end position="212"/>
    </location>
</feature>
<reference evidence="3" key="1">
    <citation type="submission" date="2022-10" db="EMBL/GenBank/DDBJ databases">
        <title>Puccinia triticina Genome sequencing and assembly.</title>
        <authorList>
            <person name="Li C."/>
        </authorList>
    </citation>
    <scope>NUCLEOTIDE SEQUENCE</scope>
    <source>
        <strain evidence="3">Pt15</strain>
    </source>
</reference>
<name>A0ABY7CV88_9BASI</name>
<feature type="region of interest" description="Disordered" evidence="2">
    <location>
        <begin position="191"/>
        <end position="217"/>
    </location>
</feature>
<keyword evidence="1" id="KW-0175">Coiled coil</keyword>
<feature type="coiled-coil region" evidence="1">
    <location>
        <begin position="22"/>
        <end position="83"/>
    </location>
</feature>
<evidence type="ECO:0000313" key="4">
    <source>
        <dbReference type="Proteomes" id="UP001164743"/>
    </source>
</evidence>
<protein>
    <submittedName>
        <fullName evidence="3">Uncharacterized protein</fullName>
    </submittedName>
</protein>
<keyword evidence="4" id="KW-1185">Reference proteome</keyword>
<evidence type="ECO:0000256" key="2">
    <source>
        <dbReference type="SAM" id="MobiDB-lite"/>
    </source>
</evidence>
<gene>
    <name evidence="3" type="ORF">PtA15_10A643</name>
</gene>
<sequence length="250" mass="27842">MPGWSRQRSDSKLAAWAKSQDIATVERELERTEKDIRRAGSVSLNPEYTGSEQREIVHLRAELAKLTAREAELQAALACSERKRDEERLAHERDRKTMLSTIRKLKGEVEDGWSRMIRLKEKYERPNFPQLESGRSAASKIYQTDESFEAVYRPSCPRRPLTATTTVVIVVIESSTPLSWLTAPPSAGVRAIPPAPDAPGAPSSSSPRISSSSPPPPPLVSICSSLSPAKYAPSTRYTFRSQQTLFLNYS</sequence>
<organism evidence="3 4">
    <name type="scientific">Puccinia triticina</name>
    <dbReference type="NCBI Taxonomy" id="208348"/>
    <lineage>
        <taxon>Eukaryota</taxon>
        <taxon>Fungi</taxon>
        <taxon>Dikarya</taxon>
        <taxon>Basidiomycota</taxon>
        <taxon>Pucciniomycotina</taxon>
        <taxon>Pucciniomycetes</taxon>
        <taxon>Pucciniales</taxon>
        <taxon>Pucciniaceae</taxon>
        <taxon>Puccinia</taxon>
    </lineage>
</organism>